<dbReference type="EMBL" id="AAFI02000008">
    <property type="protein sequence ID" value="EAL71216.1"/>
    <property type="molecule type" value="Genomic_DNA"/>
</dbReference>
<dbReference type="InParanoid" id="Q86JE3"/>
<dbReference type="SMART" id="SM00822">
    <property type="entry name" value="PKS_KR"/>
    <property type="match status" value="1"/>
</dbReference>
<dbReference type="PANTHER" id="PTHR43658:SF8">
    <property type="entry name" value="17-BETA-HYDROXYSTEROID DEHYDROGENASE 14-RELATED"/>
    <property type="match status" value="1"/>
</dbReference>
<comment type="similarity">
    <text evidence="2">Belongs to the short-chain dehydrogenases/reductases (SDR) family.</text>
</comment>
<dbReference type="PaxDb" id="44689-DDB0168688"/>
<accession>Q86JE3</accession>
<dbReference type="dictyBase" id="DDB_G0272128"/>
<dbReference type="InterPro" id="IPR020904">
    <property type="entry name" value="Sc_DH/Rdtase_CS"/>
</dbReference>
<dbReference type="OMA" id="RHIFEND"/>
<sequence>MKINGKTFVVTGGASGLGLETSRHLRSLGANIFIMDMNEENGRKVVEELGSDKTMFSSVDITLEDSVKLSLEHCLKKFKEIHGVINCAGVAAAQRVIKRDGQVHPLDLFTRVVMVNLIGTFNVIRLVADIIHNQNQPSSKDGGEEEEEKGVFIMTASVAAFEGQVGQSAYSASKSGVVGMTLPMAREFATLKIRINTIAPGTFETPMVEMLPQAAIKSINESIPFPSRMGKPKEFAFLCQHLIENTYINGEVIRLDGALRLSKL</sequence>
<dbReference type="InterPro" id="IPR057326">
    <property type="entry name" value="KR_dom"/>
</dbReference>
<dbReference type="KEGG" id="ddi:DDB_G0272128"/>
<dbReference type="GeneID" id="8618338"/>
<dbReference type="SUPFAM" id="SSF51735">
    <property type="entry name" value="NAD(P)-binding Rossmann-fold domains"/>
    <property type="match status" value="1"/>
</dbReference>
<accession>Q55A18</accession>
<keyword evidence="1" id="KW-0560">Oxidoreductase</keyword>
<dbReference type="InterPro" id="IPR002347">
    <property type="entry name" value="SDR_fam"/>
</dbReference>
<dbReference type="Pfam" id="PF00106">
    <property type="entry name" value="adh_short"/>
    <property type="match status" value="1"/>
</dbReference>
<feature type="domain" description="Ketoreductase" evidence="3">
    <location>
        <begin position="6"/>
        <end position="188"/>
    </location>
</feature>
<name>Q86JE3_DICDI</name>
<dbReference type="eggNOG" id="KOG1199">
    <property type="taxonomic scope" value="Eukaryota"/>
</dbReference>
<dbReference type="PRINTS" id="PR00081">
    <property type="entry name" value="GDHRDH"/>
</dbReference>
<reference evidence="4 5" key="1">
    <citation type="journal article" date="2005" name="Nature">
        <title>The genome of the social amoeba Dictyostelium discoideum.</title>
        <authorList>
            <consortium name="The Dictyostelium discoideum Sequencing Consortium"/>
            <person name="Eichinger L."/>
            <person name="Pachebat J.A."/>
            <person name="Glockner G."/>
            <person name="Rajandream M.A."/>
            <person name="Sucgang R."/>
            <person name="Berriman M."/>
            <person name="Song J."/>
            <person name="Olsen R."/>
            <person name="Szafranski K."/>
            <person name="Xu Q."/>
            <person name="Tunggal B."/>
            <person name="Kummerfeld S."/>
            <person name="Madera M."/>
            <person name="Konfortov B.A."/>
            <person name="Rivero F."/>
            <person name="Bankier A.T."/>
            <person name="Lehmann R."/>
            <person name="Hamlin N."/>
            <person name="Davies R."/>
            <person name="Gaudet P."/>
            <person name="Fey P."/>
            <person name="Pilcher K."/>
            <person name="Chen G."/>
            <person name="Saunders D."/>
            <person name="Sodergren E."/>
            <person name="Davis P."/>
            <person name="Kerhornou A."/>
            <person name="Nie X."/>
            <person name="Hall N."/>
            <person name="Anjard C."/>
            <person name="Hemphill L."/>
            <person name="Bason N."/>
            <person name="Farbrother P."/>
            <person name="Desany B."/>
            <person name="Just E."/>
            <person name="Morio T."/>
            <person name="Rost R."/>
            <person name="Churcher C."/>
            <person name="Cooper J."/>
            <person name="Haydock S."/>
            <person name="van Driessche N."/>
            <person name="Cronin A."/>
            <person name="Goodhead I."/>
            <person name="Muzny D."/>
            <person name="Mourier T."/>
            <person name="Pain A."/>
            <person name="Lu M."/>
            <person name="Harper D."/>
            <person name="Lindsay R."/>
            <person name="Hauser H."/>
            <person name="James K."/>
            <person name="Quiles M."/>
            <person name="Madan Babu M."/>
            <person name="Saito T."/>
            <person name="Buchrieser C."/>
            <person name="Wardroper A."/>
            <person name="Felder M."/>
            <person name="Thangavelu M."/>
            <person name="Johnson D."/>
            <person name="Knights A."/>
            <person name="Loulseged H."/>
            <person name="Mungall K."/>
            <person name="Oliver K."/>
            <person name="Price C."/>
            <person name="Quail M.A."/>
            <person name="Urushihara H."/>
            <person name="Hernandez J."/>
            <person name="Rabbinowitsch E."/>
            <person name="Steffen D."/>
            <person name="Sanders M."/>
            <person name="Ma J."/>
            <person name="Kohara Y."/>
            <person name="Sharp S."/>
            <person name="Simmonds M."/>
            <person name="Spiegler S."/>
            <person name="Tivey A."/>
            <person name="Sugano S."/>
            <person name="White B."/>
            <person name="Walker D."/>
            <person name="Woodward J."/>
            <person name="Winckler T."/>
            <person name="Tanaka Y."/>
            <person name="Shaulsky G."/>
            <person name="Schleicher M."/>
            <person name="Weinstock G."/>
            <person name="Rosenthal A."/>
            <person name="Cox E.C."/>
            <person name="Chisholm R.L."/>
            <person name="Gibbs R."/>
            <person name="Loomis W.F."/>
            <person name="Platzer M."/>
            <person name="Kay R.R."/>
            <person name="Williams J."/>
            <person name="Dear P.H."/>
            <person name="Noegel A.A."/>
            <person name="Barrell B."/>
            <person name="Kuspa A."/>
        </authorList>
    </citation>
    <scope>NUCLEOTIDE SEQUENCE [LARGE SCALE GENOMIC DNA]</scope>
    <source>
        <strain evidence="4 5">AX4</strain>
    </source>
</reference>
<evidence type="ECO:0000313" key="5">
    <source>
        <dbReference type="Proteomes" id="UP000002195"/>
    </source>
</evidence>
<dbReference type="HOGENOM" id="CLU_010194_42_0_1"/>
<dbReference type="RefSeq" id="XP_645166.1">
    <property type="nucleotide sequence ID" value="XM_640074.1"/>
</dbReference>
<dbReference type="GO" id="GO:0016491">
    <property type="term" value="F:oxidoreductase activity"/>
    <property type="evidence" value="ECO:0007669"/>
    <property type="project" value="UniProtKB-KW"/>
</dbReference>
<evidence type="ECO:0000256" key="2">
    <source>
        <dbReference type="RuleBase" id="RU000363"/>
    </source>
</evidence>
<dbReference type="SMR" id="Q86JE3"/>
<dbReference type="FunCoup" id="Q86JE3">
    <property type="interactions" value="102"/>
</dbReference>
<dbReference type="Proteomes" id="UP000002195">
    <property type="component" value="Unassembled WGS sequence"/>
</dbReference>
<dbReference type="PRINTS" id="PR00080">
    <property type="entry name" value="SDRFAMILY"/>
</dbReference>
<dbReference type="PANTHER" id="PTHR43658">
    <property type="entry name" value="SHORT-CHAIN DEHYDROGENASE/REDUCTASE"/>
    <property type="match status" value="1"/>
</dbReference>
<keyword evidence="5" id="KW-1185">Reference proteome</keyword>
<evidence type="ECO:0000313" key="4">
    <source>
        <dbReference type="EMBL" id="EAL71216.1"/>
    </source>
</evidence>
<dbReference type="VEuPathDB" id="AmoebaDB:DDB_G0272128"/>
<dbReference type="Reactome" id="R-DDI-70895">
    <property type="pathway name" value="Branched-chain amino acid catabolism"/>
</dbReference>
<proteinExistence type="inferred from homology"/>
<dbReference type="Reactome" id="R-DDI-9837999">
    <property type="pathway name" value="Mitochondrial protein degradation"/>
</dbReference>
<gene>
    <name evidence="4" type="ORF">DDB_G0272128</name>
</gene>
<organism evidence="4 5">
    <name type="scientific">Dictyostelium discoideum</name>
    <name type="common">Social amoeba</name>
    <dbReference type="NCBI Taxonomy" id="44689"/>
    <lineage>
        <taxon>Eukaryota</taxon>
        <taxon>Amoebozoa</taxon>
        <taxon>Evosea</taxon>
        <taxon>Eumycetozoa</taxon>
        <taxon>Dictyostelia</taxon>
        <taxon>Dictyosteliales</taxon>
        <taxon>Dictyosteliaceae</taxon>
        <taxon>Dictyostelium</taxon>
    </lineage>
</organism>
<evidence type="ECO:0000256" key="1">
    <source>
        <dbReference type="ARBA" id="ARBA00023002"/>
    </source>
</evidence>
<protein>
    <recommendedName>
        <fullName evidence="3">Ketoreductase domain-containing protein</fullName>
    </recommendedName>
</protein>
<dbReference type="STRING" id="44689.Q86JE3"/>
<comment type="caution">
    <text evidence="4">The sequence shown here is derived from an EMBL/GenBank/DDBJ whole genome shotgun (WGS) entry which is preliminary data.</text>
</comment>
<dbReference type="PROSITE" id="PS00061">
    <property type="entry name" value="ADH_SHORT"/>
    <property type="match status" value="1"/>
</dbReference>
<dbReference type="PhylomeDB" id="Q86JE3"/>
<dbReference type="InterPro" id="IPR036291">
    <property type="entry name" value="NAD(P)-bd_dom_sf"/>
</dbReference>
<evidence type="ECO:0000259" key="3">
    <source>
        <dbReference type="SMART" id="SM00822"/>
    </source>
</evidence>
<dbReference type="AlphaFoldDB" id="Q86JE3"/>
<dbReference type="Gene3D" id="3.40.50.720">
    <property type="entry name" value="NAD(P)-binding Rossmann-like Domain"/>
    <property type="match status" value="1"/>
</dbReference>